<feature type="compositionally biased region" description="Low complexity" evidence="1">
    <location>
        <begin position="1"/>
        <end position="10"/>
    </location>
</feature>
<gene>
    <name evidence="2" type="ORF">EYF80_039161</name>
</gene>
<feature type="compositionally biased region" description="Polar residues" evidence="1">
    <location>
        <begin position="17"/>
        <end position="27"/>
    </location>
</feature>
<evidence type="ECO:0000313" key="2">
    <source>
        <dbReference type="EMBL" id="TNN50648.1"/>
    </source>
</evidence>
<dbReference type="Proteomes" id="UP000314294">
    <property type="component" value="Unassembled WGS sequence"/>
</dbReference>
<evidence type="ECO:0000256" key="1">
    <source>
        <dbReference type="SAM" id="MobiDB-lite"/>
    </source>
</evidence>
<dbReference type="AlphaFoldDB" id="A0A4Z2GAS1"/>
<evidence type="ECO:0000313" key="3">
    <source>
        <dbReference type="Proteomes" id="UP000314294"/>
    </source>
</evidence>
<protein>
    <submittedName>
        <fullName evidence="2">Uncharacterized protein</fullName>
    </submittedName>
</protein>
<dbReference type="EMBL" id="SRLO01000610">
    <property type="protein sequence ID" value="TNN50648.1"/>
    <property type="molecule type" value="Genomic_DNA"/>
</dbReference>
<name>A0A4Z2GAS1_9TELE</name>
<keyword evidence="3" id="KW-1185">Reference proteome</keyword>
<accession>A0A4Z2GAS1</accession>
<feature type="compositionally biased region" description="Pro residues" evidence="1">
    <location>
        <begin position="72"/>
        <end position="81"/>
    </location>
</feature>
<feature type="region of interest" description="Disordered" evidence="1">
    <location>
        <begin position="1"/>
        <end position="110"/>
    </location>
</feature>
<reference evidence="2 3" key="1">
    <citation type="submission" date="2019-03" db="EMBL/GenBank/DDBJ databases">
        <title>First draft genome of Liparis tanakae, snailfish: a comprehensive survey of snailfish specific genes.</title>
        <authorList>
            <person name="Kim W."/>
            <person name="Song I."/>
            <person name="Jeong J.-H."/>
            <person name="Kim D."/>
            <person name="Kim S."/>
            <person name="Ryu S."/>
            <person name="Song J.Y."/>
            <person name="Lee S.K."/>
        </authorList>
    </citation>
    <scope>NUCLEOTIDE SEQUENCE [LARGE SCALE GENOMIC DNA]</scope>
    <source>
        <tissue evidence="2">Muscle</tissue>
    </source>
</reference>
<organism evidence="2 3">
    <name type="scientific">Liparis tanakae</name>
    <name type="common">Tanaka's snailfish</name>
    <dbReference type="NCBI Taxonomy" id="230148"/>
    <lineage>
        <taxon>Eukaryota</taxon>
        <taxon>Metazoa</taxon>
        <taxon>Chordata</taxon>
        <taxon>Craniata</taxon>
        <taxon>Vertebrata</taxon>
        <taxon>Euteleostomi</taxon>
        <taxon>Actinopterygii</taxon>
        <taxon>Neopterygii</taxon>
        <taxon>Teleostei</taxon>
        <taxon>Neoteleostei</taxon>
        <taxon>Acanthomorphata</taxon>
        <taxon>Eupercaria</taxon>
        <taxon>Perciformes</taxon>
        <taxon>Cottioidei</taxon>
        <taxon>Cottales</taxon>
        <taxon>Liparidae</taxon>
        <taxon>Liparis</taxon>
    </lineage>
</organism>
<sequence>MLLNPGSPSSLHPPPSQTKKNATDASGSGSGRGGHFLRQPIPRRASLYGEARTAARKNKQSSTSSGKRGPGLPFPRPPLHLPDPRVAGPTSDETGGGRYPDEVSRQERRRIKSWKKFSMTWRGRETDGGSQGEKSLLEKGGGRREVLAVRLSLMKRS</sequence>
<comment type="caution">
    <text evidence="2">The sequence shown here is derived from an EMBL/GenBank/DDBJ whole genome shotgun (WGS) entry which is preliminary data.</text>
</comment>
<proteinExistence type="predicted"/>